<evidence type="ECO:0000313" key="3">
    <source>
        <dbReference type="EMBL" id="KAK6911987.1"/>
    </source>
</evidence>
<dbReference type="InterPro" id="IPR032675">
    <property type="entry name" value="LRR_dom_sf"/>
</dbReference>
<proteinExistence type="predicted"/>
<dbReference type="Proteomes" id="UP001370490">
    <property type="component" value="Unassembled WGS sequence"/>
</dbReference>
<dbReference type="InterPro" id="IPR055414">
    <property type="entry name" value="LRR_R13L4/SHOC2-like"/>
</dbReference>
<dbReference type="SUPFAM" id="SSF52058">
    <property type="entry name" value="L domain-like"/>
    <property type="match status" value="1"/>
</dbReference>
<organism evidence="3 4">
    <name type="scientific">Dillenia turbinata</name>
    <dbReference type="NCBI Taxonomy" id="194707"/>
    <lineage>
        <taxon>Eukaryota</taxon>
        <taxon>Viridiplantae</taxon>
        <taxon>Streptophyta</taxon>
        <taxon>Embryophyta</taxon>
        <taxon>Tracheophyta</taxon>
        <taxon>Spermatophyta</taxon>
        <taxon>Magnoliopsida</taxon>
        <taxon>eudicotyledons</taxon>
        <taxon>Gunneridae</taxon>
        <taxon>Pentapetalae</taxon>
        <taxon>Dilleniales</taxon>
        <taxon>Dilleniaceae</taxon>
        <taxon>Dillenia</taxon>
    </lineage>
</organism>
<dbReference type="PANTHER" id="PTHR47186:SF30">
    <property type="entry name" value="EF-HAND DOMAIN-CONTAINING PROTEIN"/>
    <property type="match status" value="1"/>
</dbReference>
<name>A0AAN8YTD3_9MAGN</name>
<dbReference type="Pfam" id="PF23598">
    <property type="entry name" value="LRR_14"/>
    <property type="match status" value="1"/>
</dbReference>
<sequence>MHEFVHGFAQYLTKNECLVVEAGEEKELRKDIDSHRKVRYLSLLPRPDSQFSFSFCEAKYVRDLHVLKKWHQIGTILPQLLGKFTSLRALNLGESGIQELPREVGNLIHLRLLNLKKNNIKRLPETVQNLHYLQTLDLEFCDMLEELPNGMGKLINLRYLQFELVHCSKIFPKGIGGLSSLRTLTEFLVINDDGACNLCDLGDLNNLQGHLSIRWRAEVAADVKGAEKAKLKNKIHLKGLTLDFEGMKEEGAAGVIEALQPHLKLESLEIQDYRGRVFPSWLERLSKLRHLVIFRCPNFGHLPKLGNLPFLETLAMYYMPCLKKLGQEDFIGEGITIPLPSALASSSSLSGTAIIRVSFPKLKRFSLSEMEEWEEWEMMITDENEDDGIVRRIMPFLQALTILNCPKLTALPNHLLRQAPLEELHIEGCTLLRQRYSSQDGEDWHLVSHVPIISVD</sequence>
<reference evidence="3 4" key="1">
    <citation type="submission" date="2023-12" db="EMBL/GenBank/DDBJ databases">
        <title>A high-quality genome assembly for Dillenia turbinata (Dilleniales).</title>
        <authorList>
            <person name="Chanderbali A."/>
        </authorList>
    </citation>
    <scope>NUCLEOTIDE SEQUENCE [LARGE SCALE GENOMIC DNA]</scope>
    <source>
        <strain evidence="3">LSX21</strain>
        <tissue evidence="3">Leaf</tissue>
    </source>
</reference>
<dbReference type="AlphaFoldDB" id="A0AAN8YTD3"/>
<keyword evidence="4" id="KW-1185">Reference proteome</keyword>
<dbReference type="Gene3D" id="3.80.10.10">
    <property type="entry name" value="Ribonuclease Inhibitor"/>
    <property type="match status" value="1"/>
</dbReference>
<evidence type="ECO:0000259" key="2">
    <source>
        <dbReference type="Pfam" id="PF23598"/>
    </source>
</evidence>
<accession>A0AAN8YTD3</accession>
<keyword evidence="1" id="KW-0677">Repeat</keyword>
<protein>
    <submittedName>
        <fullName evidence="3">Leucine-rich repeat</fullName>
    </submittedName>
</protein>
<dbReference type="EMBL" id="JBAMMX010000028">
    <property type="protein sequence ID" value="KAK6911987.1"/>
    <property type="molecule type" value="Genomic_DNA"/>
</dbReference>
<gene>
    <name evidence="3" type="ORF">RJ641_024080</name>
</gene>
<feature type="domain" description="Disease resistance R13L4/SHOC-2-like LRR" evidence="2">
    <location>
        <begin position="79"/>
        <end position="328"/>
    </location>
</feature>
<comment type="caution">
    <text evidence="3">The sequence shown here is derived from an EMBL/GenBank/DDBJ whole genome shotgun (WGS) entry which is preliminary data.</text>
</comment>
<evidence type="ECO:0000313" key="4">
    <source>
        <dbReference type="Proteomes" id="UP001370490"/>
    </source>
</evidence>
<evidence type="ECO:0000256" key="1">
    <source>
        <dbReference type="ARBA" id="ARBA00022737"/>
    </source>
</evidence>
<dbReference type="PANTHER" id="PTHR47186">
    <property type="entry name" value="LEUCINE-RICH REPEAT-CONTAINING PROTEIN 57"/>
    <property type="match status" value="1"/>
</dbReference>